<accession>H1LHE7</accession>
<proteinExistence type="predicted"/>
<dbReference type="Proteomes" id="UP000005025">
    <property type="component" value="Unassembled WGS sequence"/>
</dbReference>
<dbReference type="HOGENOM" id="CLU_2683215_0_0_9"/>
<protein>
    <submittedName>
        <fullName evidence="1">Uncharacterized protein</fullName>
    </submittedName>
</protein>
<dbReference type="AlphaFoldDB" id="H1LHE7"/>
<evidence type="ECO:0000313" key="1">
    <source>
        <dbReference type="EMBL" id="EHO50499.1"/>
    </source>
</evidence>
<dbReference type="EMBL" id="AGRJ01000175">
    <property type="protein sequence ID" value="EHO50499.1"/>
    <property type="molecule type" value="Genomic_DNA"/>
</dbReference>
<organism evidence="1 2">
    <name type="scientific">Lentilactobacillus kisonensis F0435</name>
    <dbReference type="NCBI Taxonomy" id="797516"/>
    <lineage>
        <taxon>Bacteria</taxon>
        <taxon>Bacillati</taxon>
        <taxon>Bacillota</taxon>
        <taxon>Bacilli</taxon>
        <taxon>Lactobacillales</taxon>
        <taxon>Lactobacillaceae</taxon>
        <taxon>Lentilactobacillus</taxon>
    </lineage>
</organism>
<name>H1LHE7_9LACO</name>
<gene>
    <name evidence="1" type="ORF">HMPREF9104_02038</name>
</gene>
<evidence type="ECO:0000313" key="2">
    <source>
        <dbReference type="Proteomes" id="UP000005025"/>
    </source>
</evidence>
<sequence length="74" mass="8551">MASVSLTISKSKDCFFIFRVRNQAVRDWSLSFLRQESRAWIFGGEGLGAKSRLGAARFCNVAKEQKFPRLEFFR</sequence>
<reference evidence="1 2" key="1">
    <citation type="submission" date="2011-09" db="EMBL/GenBank/DDBJ databases">
        <authorList>
            <person name="Weinstock G."/>
            <person name="Sodergren E."/>
            <person name="Clifton S."/>
            <person name="Fulton L."/>
            <person name="Fulton B."/>
            <person name="Courtney L."/>
            <person name="Fronick C."/>
            <person name="Harrison M."/>
            <person name="Strong C."/>
            <person name="Farmer C."/>
            <person name="Delahaunty K."/>
            <person name="Markovic C."/>
            <person name="Hall O."/>
            <person name="Minx P."/>
            <person name="Tomlinson C."/>
            <person name="Mitreva M."/>
            <person name="Hou S."/>
            <person name="Chen J."/>
            <person name="Wollam A."/>
            <person name="Pepin K.H."/>
            <person name="Johnson M."/>
            <person name="Bhonagiri V."/>
            <person name="Zhang X."/>
            <person name="Suruliraj S."/>
            <person name="Warren W."/>
            <person name="Chinwalla A."/>
            <person name="Mardis E.R."/>
            <person name="Wilson R.K."/>
        </authorList>
    </citation>
    <scope>NUCLEOTIDE SEQUENCE [LARGE SCALE GENOMIC DNA]</scope>
    <source>
        <strain evidence="1 2">F0435</strain>
    </source>
</reference>
<comment type="caution">
    <text evidence="1">The sequence shown here is derived from an EMBL/GenBank/DDBJ whole genome shotgun (WGS) entry which is preliminary data.</text>
</comment>